<dbReference type="EMBL" id="FTOD01000003">
    <property type="protein sequence ID" value="SIS63818.1"/>
    <property type="molecule type" value="Genomic_DNA"/>
</dbReference>
<organism evidence="1 2">
    <name type="scientific">Kroppenstedtia eburnea</name>
    <dbReference type="NCBI Taxonomy" id="714067"/>
    <lineage>
        <taxon>Bacteria</taxon>
        <taxon>Bacillati</taxon>
        <taxon>Bacillota</taxon>
        <taxon>Bacilli</taxon>
        <taxon>Bacillales</taxon>
        <taxon>Thermoactinomycetaceae</taxon>
        <taxon>Kroppenstedtia</taxon>
    </lineage>
</organism>
<proteinExistence type="predicted"/>
<protein>
    <submittedName>
        <fullName evidence="1">Uncharacterized protein</fullName>
    </submittedName>
</protein>
<dbReference type="AlphaFoldDB" id="A0A1N7KQF0"/>
<reference evidence="2" key="1">
    <citation type="submission" date="2017-01" db="EMBL/GenBank/DDBJ databases">
        <authorList>
            <person name="Varghese N."/>
            <person name="Submissions S."/>
        </authorList>
    </citation>
    <scope>NUCLEOTIDE SEQUENCE [LARGE SCALE GENOMIC DNA]</scope>
    <source>
        <strain evidence="2">DSM 45196</strain>
    </source>
</reference>
<sequence>MRNSKFSRAIVALALVSIFALGTVFVPDSISIASNQTVNSDQPGPW</sequence>
<name>A0A1N7KQF0_9BACL</name>
<keyword evidence="2" id="KW-1185">Reference proteome</keyword>
<gene>
    <name evidence="1" type="ORF">SAMN05421790_103212</name>
</gene>
<evidence type="ECO:0000313" key="1">
    <source>
        <dbReference type="EMBL" id="SIS63818.1"/>
    </source>
</evidence>
<dbReference type="Proteomes" id="UP000186795">
    <property type="component" value="Unassembled WGS sequence"/>
</dbReference>
<accession>A0A1N7KQF0</accession>
<evidence type="ECO:0000313" key="2">
    <source>
        <dbReference type="Proteomes" id="UP000186795"/>
    </source>
</evidence>